<dbReference type="AlphaFoldDB" id="A0A7W5ZT32"/>
<comment type="caution">
    <text evidence="1">The sequence shown here is derived from an EMBL/GenBank/DDBJ whole genome shotgun (WGS) entry which is preliminary data.</text>
</comment>
<dbReference type="EMBL" id="JACICY010000001">
    <property type="protein sequence ID" value="MBB3858971.1"/>
    <property type="molecule type" value="Genomic_DNA"/>
</dbReference>
<dbReference type="Proteomes" id="UP000562395">
    <property type="component" value="Unassembled WGS sequence"/>
</dbReference>
<organism evidence="1 2">
    <name type="scientific">Novosphingobium hassiacum</name>
    <dbReference type="NCBI Taxonomy" id="173676"/>
    <lineage>
        <taxon>Bacteria</taxon>
        <taxon>Pseudomonadati</taxon>
        <taxon>Pseudomonadota</taxon>
        <taxon>Alphaproteobacteria</taxon>
        <taxon>Sphingomonadales</taxon>
        <taxon>Sphingomonadaceae</taxon>
        <taxon>Novosphingobium</taxon>
    </lineage>
</organism>
<keyword evidence="2" id="KW-1185">Reference proteome</keyword>
<dbReference type="RefSeq" id="WP_183611170.1">
    <property type="nucleotide sequence ID" value="NZ_JACICY010000001.1"/>
</dbReference>
<reference evidence="1 2" key="1">
    <citation type="submission" date="2020-08" db="EMBL/GenBank/DDBJ databases">
        <title>Genomic Encyclopedia of Type Strains, Phase IV (KMG-IV): sequencing the most valuable type-strain genomes for metagenomic binning, comparative biology and taxonomic classification.</title>
        <authorList>
            <person name="Goeker M."/>
        </authorList>
    </citation>
    <scope>NUCLEOTIDE SEQUENCE [LARGE SCALE GENOMIC DNA]</scope>
    <source>
        <strain evidence="1 2">DSM 14552</strain>
    </source>
</reference>
<gene>
    <name evidence="1" type="ORF">GGQ88_000211</name>
</gene>
<name>A0A7W5ZT32_9SPHN</name>
<protein>
    <recommendedName>
        <fullName evidence="3">Lipoprotein</fullName>
    </recommendedName>
</protein>
<evidence type="ECO:0000313" key="1">
    <source>
        <dbReference type="EMBL" id="MBB3858971.1"/>
    </source>
</evidence>
<sequence length="283" mass="30207">MRRSGTIAVGLAAVLLLAGCMLLPGKFTSDLALRKDGTFSFAYKGDIHLVALSKMAADERNKKDGDAAFEPSTCFEEQSGEERACTADELAAQKQTWEEDIAANKASAAEKKKSEEAMMKTMLGGIDPSDPRAAQEFADRLRRQNGWKSVIDKGDGRFEVEFAIAGRLDHDFTFPTIERFPMLTPFVTLVRRTDGTVRVEAPAFSPSASSSPMMGMAAAAADGKNGADGMPVLDGVLTLVTDGEILANNTDEGPAVKGATKTLVWKVNARTTAAPTALVRTSP</sequence>
<evidence type="ECO:0000313" key="2">
    <source>
        <dbReference type="Proteomes" id="UP000562395"/>
    </source>
</evidence>
<accession>A0A7W5ZT32</accession>
<proteinExistence type="predicted"/>
<dbReference type="PROSITE" id="PS51257">
    <property type="entry name" value="PROKAR_LIPOPROTEIN"/>
    <property type="match status" value="1"/>
</dbReference>
<evidence type="ECO:0008006" key="3">
    <source>
        <dbReference type="Google" id="ProtNLM"/>
    </source>
</evidence>